<dbReference type="InterPro" id="IPR027417">
    <property type="entry name" value="P-loop_NTPase"/>
</dbReference>
<dbReference type="InterPro" id="IPR022488">
    <property type="entry name" value="PPK2-related"/>
</dbReference>
<dbReference type="PANTHER" id="PTHR34383:SF3">
    <property type="entry name" value="POLYPHOSPHATE:AMP PHOSPHOTRANSFERASE"/>
    <property type="match status" value="1"/>
</dbReference>
<evidence type="ECO:0000256" key="1">
    <source>
        <dbReference type="ARBA" id="ARBA00022679"/>
    </source>
</evidence>
<evidence type="ECO:0000259" key="4">
    <source>
        <dbReference type="Pfam" id="PF03976"/>
    </source>
</evidence>
<dbReference type="InterPro" id="IPR022300">
    <property type="entry name" value="PPK2-rel_1"/>
</dbReference>
<dbReference type="Gene3D" id="3.40.50.300">
    <property type="entry name" value="P-loop containing nucleotide triphosphate hydrolases"/>
    <property type="match status" value="1"/>
</dbReference>
<feature type="domain" description="Polyphosphate kinase-2-related" evidence="4">
    <location>
        <begin position="58"/>
        <end position="292"/>
    </location>
</feature>
<evidence type="ECO:0000313" key="6">
    <source>
        <dbReference type="Proteomes" id="UP000465609"/>
    </source>
</evidence>
<dbReference type="InterPro" id="IPR016898">
    <property type="entry name" value="Polyphosphate_phosphotransfera"/>
</dbReference>
<feature type="compositionally biased region" description="Polar residues" evidence="3">
    <location>
        <begin position="1"/>
        <end position="10"/>
    </location>
</feature>
<keyword evidence="6" id="KW-1185">Reference proteome</keyword>
<keyword evidence="1" id="KW-0808">Transferase</keyword>
<evidence type="ECO:0000313" key="5">
    <source>
        <dbReference type="EMBL" id="BBX82941.1"/>
    </source>
</evidence>
<evidence type="ECO:0000256" key="2">
    <source>
        <dbReference type="ARBA" id="ARBA00022777"/>
    </source>
</evidence>
<reference evidence="5 6" key="1">
    <citation type="journal article" date="2019" name="Emerg. Microbes Infect.">
        <title>Comprehensive subspecies identification of 175 nontuberculous mycobacteria species based on 7547 genomic profiles.</title>
        <authorList>
            <person name="Matsumoto Y."/>
            <person name="Kinjo T."/>
            <person name="Motooka D."/>
            <person name="Nabeya D."/>
            <person name="Jung N."/>
            <person name="Uechi K."/>
            <person name="Horii T."/>
            <person name="Iida T."/>
            <person name="Fujita J."/>
            <person name="Nakamura S."/>
        </authorList>
    </citation>
    <scope>NUCLEOTIDE SEQUENCE [LARGE SCALE GENOMIC DNA]</scope>
    <source>
        <strain evidence="5 6">JCM 15296</strain>
    </source>
</reference>
<name>A0ABM7I8M5_9MYCO</name>
<evidence type="ECO:0000256" key="3">
    <source>
        <dbReference type="SAM" id="MobiDB-lite"/>
    </source>
</evidence>
<dbReference type="RefSeq" id="WP_138230969.1">
    <property type="nucleotide sequence ID" value="NZ_AP022577.1"/>
</dbReference>
<keyword evidence="2" id="KW-0418">Kinase</keyword>
<feature type="region of interest" description="Disordered" evidence="3">
    <location>
        <begin position="39"/>
        <end position="62"/>
    </location>
</feature>
<dbReference type="EMBL" id="AP022577">
    <property type="protein sequence ID" value="BBX82941.1"/>
    <property type="molecule type" value="Genomic_DNA"/>
</dbReference>
<dbReference type="Proteomes" id="UP000465609">
    <property type="component" value="Chromosome"/>
</dbReference>
<organism evidence="5 6">
    <name type="scientific">Mycolicibacterium aubagnense</name>
    <dbReference type="NCBI Taxonomy" id="319707"/>
    <lineage>
        <taxon>Bacteria</taxon>
        <taxon>Bacillati</taxon>
        <taxon>Actinomycetota</taxon>
        <taxon>Actinomycetes</taxon>
        <taxon>Mycobacteriales</taxon>
        <taxon>Mycobacteriaceae</taxon>
        <taxon>Mycolicibacterium</taxon>
    </lineage>
</organism>
<gene>
    <name evidence="5" type="ORF">MAUB_08140</name>
</gene>
<dbReference type="PIRSF" id="PIRSF028756">
    <property type="entry name" value="PPK2_prd"/>
    <property type="match status" value="1"/>
</dbReference>
<feature type="region of interest" description="Disordered" evidence="3">
    <location>
        <begin position="1"/>
        <end position="21"/>
    </location>
</feature>
<proteinExistence type="predicted"/>
<accession>A0ABM7I8M5</accession>
<dbReference type="SUPFAM" id="SSF52540">
    <property type="entry name" value="P-loop containing nucleoside triphosphate hydrolases"/>
    <property type="match status" value="1"/>
</dbReference>
<dbReference type="PANTHER" id="PTHR34383">
    <property type="entry name" value="POLYPHOSPHATE:AMP PHOSPHOTRANSFERASE-RELATED"/>
    <property type="match status" value="1"/>
</dbReference>
<dbReference type="Pfam" id="PF03976">
    <property type="entry name" value="PPK2"/>
    <property type="match status" value="1"/>
</dbReference>
<dbReference type="NCBIfam" id="TIGR03709">
    <property type="entry name" value="PPK2_rel_1"/>
    <property type="match status" value="1"/>
</dbReference>
<protein>
    <recommendedName>
        <fullName evidence="4">Polyphosphate kinase-2-related domain-containing protein</fullName>
    </recommendedName>
</protein>
<sequence length="316" mass="35848">MKPTAPSSIEGQHLQPAATRVDGHPDWQALADAARVTPGSHVNLSRDHDPGRHTPGLARDSGESELAEAKALLLDLQDRFFAAAEHALVVVLQAIDAAGKDGTIKHVMSGLNPVGVDVYSFKEPTPIESAHDYLWRYHRVLPERGRIAVFNRSYYEAVLTTRVHPEVLEPPVASTELHHLWHRRFQEINEWERYLHDNGTVIVKLFLNLSKSEQKRRFLERLENPQKNWKFSVNDLAERAHWDDYQLAFQEMLTHTSTAWAPWYVVPADHKWFSHLTTSAVLVQSLRGMEPKYPALTDAARERLTAAKSTLDSEPG</sequence>